<dbReference type="Proteomes" id="UP001142610">
    <property type="component" value="Unassembled WGS sequence"/>
</dbReference>
<keyword evidence="2" id="KW-0456">Lyase</keyword>
<reference evidence="2" key="1">
    <citation type="submission" date="2022-07" db="EMBL/GenBank/DDBJ databases">
        <title>Parvularcula maris sp. nov., an algicidal bacterium isolated from seawater.</title>
        <authorList>
            <person name="Li F."/>
        </authorList>
    </citation>
    <scope>NUCLEOTIDE SEQUENCE</scope>
    <source>
        <strain evidence="2">BGMRC 0090</strain>
    </source>
</reference>
<comment type="caution">
    <text evidence="2">The sequence shown here is derived from an EMBL/GenBank/DDBJ whole genome shotgun (WGS) entry which is preliminary data.</text>
</comment>
<dbReference type="Pfam" id="PF02602">
    <property type="entry name" value="HEM4"/>
    <property type="match status" value="1"/>
</dbReference>
<evidence type="ECO:0000313" key="2">
    <source>
        <dbReference type="EMBL" id="MCQ8184704.1"/>
    </source>
</evidence>
<gene>
    <name evidence="2" type="ORF">NOG11_04820</name>
</gene>
<name>A0A9X2L853_9PROT</name>
<dbReference type="GO" id="GO:0004852">
    <property type="term" value="F:uroporphyrinogen-III synthase activity"/>
    <property type="evidence" value="ECO:0007669"/>
    <property type="project" value="UniProtKB-EC"/>
</dbReference>
<dbReference type="RefSeq" id="WP_256618551.1">
    <property type="nucleotide sequence ID" value="NZ_JANIBC010000002.1"/>
</dbReference>
<organism evidence="2 3">
    <name type="scientific">Parvularcula maris</name>
    <dbReference type="NCBI Taxonomy" id="2965077"/>
    <lineage>
        <taxon>Bacteria</taxon>
        <taxon>Pseudomonadati</taxon>
        <taxon>Pseudomonadota</taxon>
        <taxon>Alphaproteobacteria</taxon>
        <taxon>Parvularculales</taxon>
        <taxon>Parvularculaceae</taxon>
        <taxon>Parvularcula</taxon>
    </lineage>
</organism>
<protein>
    <submittedName>
        <fullName evidence="2">Uroporphyrinogen-III synthase</fullName>
        <ecNumber evidence="2">4.2.1.75</ecNumber>
    </submittedName>
</protein>
<dbReference type="AlphaFoldDB" id="A0A9X2L853"/>
<sequence>MSTQVLPCPVTRIVLLPAKLPIENFDTVLLTSPRAVPAAVAAGLPVLAVGEKTAKAAAAAGLTIIAAGAGRVTQDLPSLLPRTASVLHLAGEDIAVDPAPFFAARGHAYRRETVYRAEPLPSLPQDAEECLRRPGELAAIFLSARNAALFAGLARPLLEGEELRLTAFCMSERIAAAAAHTGLFGNVLNADARGPSAFVDFITPRCT</sequence>
<dbReference type="EC" id="4.2.1.75" evidence="2"/>
<evidence type="ECO:0000313" key="3">
    <source>
        <dbReference type="Proteomes" id="UP001142610"/>
    </source>
</evidence>
<dbReference type="Gene3D" id="3.40.50.10090">
    <property type="match status" value="2"/>
</dbReference>
<dbReference type="InterPro" id="IPR003754">
    <property type="entry name" value="4pyrrol_synth_uPrphyn_synth"/>
</dbReference>
<proteinExistence type="predicted"/>
<accession>A0A9X2L853</accession>
<dbReference type="InterPro" id="IPR036108">
    <property type="entry name" value="4pyrrol_syn_uPrphyn_synt_sf"/>
</dbReference>
<dbReference type="EMBL" id="JANIBC010000002">
    <property type="protein sequence ID" value="MCQ8184704.1"/>
    <property type="molecule type" value="Genomic_DNA"/>
</dbReference>
<evidence type="ECO:0000259" key="1">
    <source>
        <dbReference type="Pfam" id="PF02602"/>
    </source>
</evidence>
<feature type="domain" description="Tetrapyrrole biosynthesis uroporphyrinogen III synthase" evidence="1">
    <location>
        <begin position="4"/>
        <end position="184"/>
    </location>
</feature>
<dbReference type="GO" id="GO:0033014">
    <property type="term" value="P:tetrapyrrole biosynthetic process"/>
    <property type="evidence" value="ECO:0007669"/>
    <property type="project" value="InterPro"/>
</dbReference>
<keyword evidence="3" id="KW-1185">Reference proteome</keyword>
<dbReference type="SUPFAM" id="SSF69618">
    <property type="entry name" value="HemD-like"/>
    <property type="match status" value="1"/>
</dbReference>